<gene>
    <name evidence="2" type="ORF">QQX04_05330</name>
</gene>
<feature type="transmembrane region" description="Helical" evidence="1">
    <location>
        <begin position="20"/>
        <end position="41"/>
    </location>
</feature>
<reference evidence="2" key="1">
    <citation type="submission" date="2023-06" db="EMBL/GenBank/DDBJ databases">
        <title>SYSU T00b26.</title>
        <authorList>
            <person name="Gao L."/>
            <person name="Fang B.-Z."/>
            <person name="Li W.-J."/>
        </authorList>
    </citation>
    <scope>NUCLEOTIDE SEQUENCE</scope>
    <source>
        <strain evidence="2">SYSU T00b26</strain>
    </source>
</reference>
<accession>A0ABT8FZY8</accession>
<dbReference type="Proteomes" id="UP001172738">
    <property type="component" value="Unassembled WGS sequence"/>
</dbReference>
<comment type="caution">
    <text evidence="2">The sequence shown here is derived from an EMBL/GenBank/DDBJ whole genome shotgun (WGS) entry which is preliminary data.</text>
</comment>
<dbReference type="EMBL" id="JAUHPV010000003">
    <property type="protein sequence ID" value="MDN4472412.1"/>
    <property type="molecule type" value="Genomic_DNA"/>
</dbReference>
<dbReference type="RefSeq" id="WP_301126969.1">
    <property type="nucleotide sequence ID" value="NZ_JAUHPV010000003.1"/>
</dbReference>
<keyword evidence="3" id="KW-1185">Reference proteome</keyword>
<sequence>MIFTEVAPVAEAVHESSINAPAIGVLAFGALVGLLLITYSFRSVGSRH</sequence>
<evidence type="ECO:0000256" key="1">
    <source>
        <dbReference type="SAM" id="Phobius"/>
    </source>
</evidence>
<name>A0ABT8FZY8_9MICO</name>
<keyword evidence="1" id="KW-1133">Transmembrane helix</keyword>
<protein>
    <submittedName>
        <fullName evidence="2">Uncharacterized protein</fullName>
    </submittedName>
</protein>
<evidence type="ECO:0000313" key="3">
    <source>
        <dbReference type="Proteomes" id="UP001172738"/>
    </source>
</evidence>
<organism evidence="2 3">
    <name type="scientific">Demequina zhanjiangensis</name>
    <dbReference type="NCBI Taxonomy" id="3051659"/>
    <lineage>
        <taxon>Bacteria</taxon>
        <taxon>Bacillati</taxon>
        <taxon>Actinomycetota</taxon>
        <taxon>Actinomycetes</taxon>
        <taxon>Micrococcales</taxon>
        <taxon>Demequinaceae</taxon>
        <taxon>Demequina</taxon>
    </lineage>
</organism>
<keyword evidence="1" id="KW-0812">Transmembrane</keyword>
<proteinExistence type="predicted"/>
<keyword evidence="1" id="KW-0472">Membrane</keyword>
<evidence type="ECO:0000313" key="2">
    <source>
        <dbReference type="EMBL" id="MDN4472412.1"/>
    </source>
</evidence>